<accession>A0A4Y2N3V0</accession>
<dbReference type="AlphaFoldDB" id="A0A4Y2N3V0"/>
<name>A0A4Y2N3V0_ARAVE</name>
<gene>
    <name evidence="1" type="ORF">AVEN_267678_1</name>
</gene>
<organism evidence="1 2">
    <name type="scientific">Araneus ventricosus</name>
    <name type="common">Orbweaver spider</name>
    <name type="synonym">Epeira ventricosa</name>
    <dbReference type="NCBI Taxonomy" id="182803"/>
    <lineage>
        <taxon>Eukaryota</taxon>
        <taxon>Metazoa</taxon>
        <taxon>Ecdysozoa</taxon>
        <taxon>Arthropoda</taxon>
        <taxon>Chelicerata</taxon>
        <taxon>Arachnida</taxon>
        <taxon>Araneae</taxon>
        <taxon>Araneomorphae</taxon>
        <taxon>Entelegynae</taxon>
        <taxon>Araneoidea</taxon>
        <taxon>Araneidae</taxon>
        <taxon>Araneus</taxon>
    </lineage>
</organism>
<dbReference type="EMBL" id="BGPR01008360">
    <property type="protein sequence ID" value="GBN33294.1"/>
    <property type="molecule type" value="Genomic_DNA"/>
</dbReference>
<evidence type="ECO:0000313" key="2">
    <source>
        <dbReference type="Proteomes" id="UP000499080"/>
    </source>
</evidence>
<sequence>MAVLPPLEKKNLYKLGNLDAERDEPLLFTRRGMPWNGMLLGGFKDSVLTVLHPSKLQKGDKYKKQFVVALSSKLSFPFVSKPGRVIGLNGTFQQDLAALPPSMQSGDPERYASVLTCRESFPAARNFRDLLFPGNFPRHVHWRNGRQLYGYDKNIQIVA</sequence>
<protein>
    <submittedName>
        <fullName evidence="1">Uncharacterized protein</fullName>
    </submittedName>
</protein>
<keyword evidence="2" id="KW-1185">Reference proteome</keyword>
<reference evidence="1 2" key="1">
    <citation type="journal article" date="2019" name="Sci. Rep.">
        <title>Orb-weaving spider Araneus ventricosus genome elucidates the spidroin gene catalogue.</title>
        <authorList>
            <person name="Kono N."/>
            <person name="Nakamura H."/>
            <person name="Ohtoshi R."/>
            <person name="Moran D.A.P."/>
            <person name="Shinohara A."/>
            <person name="Yoshida Y."/>
            <person name="Fujiwara M."/>
            <person name="Mori M."/>
            <person name="Tomita M."/>
            <person name="Arakawa K."/>
        </authorList>
    </citation>
    <scope>NUCLEOTIDE SEQUENCE [LARGE SCALE GENOMIC DNA]</scope>
</reference>
<dbReference type="Proteomes" id="UP000499080">
    <property type="component" value="Unassembled WGS sequence"/>
</dbReference>
<proteinExistence type="predicted"/>
<evidence type="ECO:0000313" key="1">
    <source>
        <dbReference type="EMBL" id="GBN33294.1"/>
    </source>
</evidence>
<comment type="caution">
    <text evidence="1">The sequence shown here is derived from an EMBL/GenBank/DDBJ whole genome shotgun (WGS) entry which is preliminary data.</text>
</comment>